<evidence type="ECO:0000313" key="2">
    <source>
        <dbReference type="EMBL" id="KAL1530802.1"/>
    </source>
</evidence>
<protein>
    <submittedName>
        <fullName evidence="2">Uncharacterized protein</fullName>
    </submittedName>
</protein>
<accession>A0AB34KBY4</accession>
<feature type="transmembrane region" description="Helical" evidence="1">
    <location>
        <begin position="277"/>
        <end position="298"/>
    </location>
</feature>
<comment type="caution">
    <text evidence="2">The sequence shown here is derived from an EMBL/GenBank/DDBJ whole genome shotgun (WGS) entry which is preliminary data.</text>
</comment>
<sequence length="392" mass="42328">MRPPLLAPRMASAGPAPRLPAIAATEGLWALESTGWDGPGFVASGGADLSYWDLHGFLLVPTLWLLTAGSPALLDERSDALKRRASFAFVAFILTIAVAQAFVWDSVGAQIGIWEFNPEKCTGLGEATLLPLEEILWLFHHVIKAALWQLKISEVNAVRAPPGIYPAAMSPQVRDFGNVVLMAMTLAGVAALLGQVNEAKCIGLVAAFFSPVLMVVYNLGSRYWVSNWRLFVGGWVVPGWWTVLIDCIGQQQGVWTFPPTYLSGVSMLDGWLKLDIALVYLVSTFAVTATGAIIIAAAEEFELIRQSYLADIEPCGVDENLRGGERLSRFGVSEGALEAVRVSSDQPTLWHLGLFIFDNAFEGAGATIQRVTTRIGIELSGDHKQDEGSKAG</sequence>
<dbReference type="Proteomes" id="UP001515480">
    <property type="component" value="Unassembled WGS sequence"/>
</dbReference>
<evidence type="ECO:0000313" key="3">
    <source>
        <dbReference type="Proteomes" id="UP001515480"/>
    </source>
</evidence>
<organism evidence="2 3">
    <name type="scientific">Prymnesium parvum</name>
    <name type="common">Toxic golden alga</name>
    <dbReference type="NCBI Taxonomy" id="97485"/>
    <lineage>
        <taxon>Eukaryota</taxon>
        <taxon>Haptista</taxon>
        <taxon>Haptophyta</taxon>
        <taxon>Prymnesiophyceae</taxon>
        <taxon>Prymnesiales</taxon>
        <taxon>Prymnesiaceae</taxon>
        <taxon>Prymnesium</taxon>
    </lineage>
</organism>
<feature type="transmembrane region" description="Helical" evidence="1">
    <location>
        <begin position="54"/>
        <end position="74"/>
    </location>
</feature>
<keyword evidence="1" id="KW-0472">Membrane</keyword>
<dbReference type="AlphaFoldDB" id="A0AB34KBY4"/>
<proteinExistence type="predicted"/>
<feature type="transmembrane region" description="Helical" evidence="1">
    <location>
        <begin position="86"/>
        <end position="104"/>
    </location>
</feature>
<dbReference type="EMBL" id="JBGBPQ010000001">
    <property type="protein sequence ID" value="KAL1530802.1"/>
    <property type="molecule type" value="Genomic_DNA"/>
</dbReference>
<feature type="transmembrane region" description="Helical" evidence="1">
    <location>
        <begin position="201"/>
        <end position="220"/>
    </location>
</feature>
<reference evidence="2 3" key="1">
    <citation type="journal article" date="2024" name="Science">
        <title>Giant polyketide synthase enzymes in the biosynthesis of giant marine polyether toxins.</title>
        <authorList>
            <person name="Fallon T.R."/>
            <person name="Shende V.V."/>
            <person name="Wierzbicki I.H."/>
            <person name="Pendleton A.L."/>
            <person name="Watervoot N.F."/>
            <person name="Auber R.P."/>
            <person name="Gonzalez D.J."/>
            <person name="Wisecaver J.H."/>
            <person name="Moore B.S."/>
        </authorList>
    </citation>
    <scope>NUCLEOTIDE SEQUENCE [LARGE SCALE GENOMIC DNA]</scope>
    <source>
        <strain evidence="2 3">12B1</strain>
    </source>
</reference>
<keyword evidence="1" id="KW-0812">Transmembrane</keyword>
<gene>
    <name evidence="2" type="ORF">AB1Y20_001698</name>
</gene>
<keyword evidence="3" id="KW-1185">Reference proteome</keyword>
<keyword evidence="1" id="KW-1133">Transmembrane helix</keyword>
<name>A0AB34KBY4_PRYPA</name>
<evidence type="ECO:0000256" key="1">
    <source>
        <dbReference type="SAM" id="Phobius"/>
    </source>
</evidence>
<feature type="transmembrane region" description="Helical" evidence="1">
    <location>
        <begin position="176"/>
        <end position="194"/>
    </location>
</feature>